<dbReference type="PROSITE" id="PS00136">
    <property type="entry name" value="SUBTILASE_ASP"/>
    <property type="match status" value="1"/>
</dbReference>
<dbReference type="GO" id="GO:0006508">
    <property type="term" value="P:proteolysis"/>
    <property type="evidence" value="ECO:0007669"/>
    <property type="project" value="UniProtKB-KW"/>
</dbReference>
<dbReference type="PRINTS" id="PR00723">
    <property type="entry name" value="SUBTILISIN"/>
</dbReference>
<feature type="active site" description="Charge relay system" evidence="5 6">
    <location>
        <position position="173"/>
    </location>
</feature>
<dbReference type="PANTHER" id="PTHR43806:SF11">
    <property type="entry name" value="CEREVISIN-RELATED"/>
    <property type="match status" value="1"/>
</dbReference>
<dbReference type="InterPro" id="IPR017310">
    <property type="entry name" value="Pept_S8A_subtilisin_clostridia"/>
</dbReference>
<reference evidence="9" key="1">
    <citation type="submission" date="2015-09" db="EMBL/GenBank/DDBJ databases">
        <authorList>
            <person name="Wibberg D."/>
        </authorList>
    </citation>
    <scope>NUCLEOTIDE SEQUENCE [LARGE SCALE GENOMIC DNA]</scope>
    <source>
        <strain evidence="9">SD1D</strain>
    </source>
</reference>
<dbReference type="Proteomes" id="UP000196053">
    <property type="component" value="Chromosome I"/>
</dbReference>
<sequence length="568" mass="62847">MIPEERERIISEDYADLIIEYNGDFSVFEQFPDRTVQIINLQYAIVHVPVSFITQNIVYRLGYSVLPTCFGIISRSSLESSGIFRIRNIPVFNLRGQGVLIGIIDTGIDYTNPIFTYADNTTRIVSIWDQTISSGNPPPHMEYGTQFTREQINEALQSEDPFSIVPSRDEIGHGTMIAGIAGGNEVPDSNFYGVAPDAEFVVVKLKPAKKFIRDFFFIAEDAVCFQENDIFLGLIHLYEMSIALQRPIAICIALGSSQGAHDGSGTLSTFLSGIASSPGMAMVVAAGNEGNARRHFSGKVNPTTGYDTVELNVGENERGFTMELWGTSPDMYTIDILSPTGEYIPRISVGRNEHREIAFIFEATVIYIDYQMTESQSGEQLILIRFENPTSGIWRFNVYERRGLNLGFNIWLPMDGFISDDTYFIRSDPNTTILTLGNAENVLTVTAYNDADDSLYLNSSRGYTVIGRVKPEVAAPGVNIIGPTLTGGFASYTGTSVSAAHTTGIAAMLLEWAVVNNRLPAMSTVELKNLIIRGARRDIDTIYPNRDWGYGILDIFNVFDALRGGINF</sequence>
<keyword evidence="9" id="KW-1185">Reference proteome</keyword>
<keyword evidence="2 6" id="KW-0645">Protease</keyword>
<evidence type="ECO:0000256" key="3">
    <source>
        <dbReference type="ARBA" id="ARBA00022801"/>
    </source>
</evidence>
<dbReference type="CDD" id="cd07478">
    <property type="entry name" value="Peptidases_S8_CspA-like"/>
    <property type="match status" value="1"/>
</dbReference>
<evidence type="ECO:0000256" key="2">
    <source>
        <dbReference type="ARBA" id="ARBA00022670"/>
    </source>
</evidence>
<evidence type="ECO:0000256" key="6">
    <source>
        <dbReference type="PROSITE-ProRule" id="PRU01240"/>
    </source>
</evidence>
<dbReference type="PIRSF" id="PIRSF037894">
    <property type="entry name" value="Subtilisin_rel_CspABC"/>
    <property type="match status" value="1"/>
</dbReference>
<evidence type="ECO:0000256" key="5">
    <source>
        <dbReference type="PIRSR" id="PIRSR615500-1"/>
    </source>
</evidence>
<dbReference type="Gene3D" id="3.40.50.200">
    <property type="entry name" value="Peptidase S8/S53 domain"/>
    <property type="match status" value="1"/>
</dbReference>
<dbReference type="PANTHER" id="PTHR43806">
    <property type="entry name" value="PEPTIDASE S8"/>
    <property type="match status" value="1"/>
</dbReference>
<dbReference type="Gene3D" id="2.60.120.1290">
    <property type="match status" value="1"/>
</dbReference>
<feature type="domain" description="Peptidase S8/S53" evidence="7">
    <location>
        <begin position="96"/>
        <end position="296"/>
    </location>
</feature>
<dbReference type="KEGG" id="hsd:SD1D_0180"/>
<dbReference type="Pfam" id="PF00082">
    <property type="entry name" value="Peptidase_S8"/>
    <property type="match status" value="2"/>
</dbReference>
<gene>
    <name evidence="8" type="ORF">SD1D_0180</name>
</gene>
<evidence type="ECO:0000256" key="4">
    <source>
        <dbReference type="ARBA" id="ARBA00022825"/>
    </source>
</evidence>
<dbReference type="InterPro" id="IPR034045">
    <property type="entry name" value="Pep_S8_CspA-like"/>
</dbReference>
<keyword evidence="3 6" id="KW-0378">Hydrolase</keyword>
<proteinExistence type="inferred from homology"/>
<comment type="similarity">
    <text evidence="1 6">Belongs to the peptidase S8 family.</text>
</comment>
<dbReference type="InterPro" id="IPR000209">
    <property type="entry name" value="Peptidase_S8/S53_dom"/>
</dbReference>
<protein>
    <recommendedName>
        <fullName evidence="7">Peptidase S8/S53 domain-containing protein</fullName>
    </recommendedName>
</protein>
<dbReference type="InterPro" id="IPR036852">
    <property type="entry name" value="Peptidase_S8/S53_dom_sf"/>
</dbReference>
<dbReference type="InterPro" id="IPR023827">
    <property type="entry name" value="Peptidase_S8_Asp-AS"/>
</dbReference>
<evidence type="ECO:0000256" key="1">
    <source>
        <dbReference type="ARBA" id="ARBA00011073"/>
    </source>
</evidence>
<dbReference type="RefSeq" id="WP_058257181.1">
    <property type="nucleotide sequence ID" value="NZ_LN879430.1"/>
</dbReference>
<dbReference type="SUPFAM" id="SSF52743">
    <property type="entry name" value="Subtilisin-like"/>
    <property type="match status" value="1"/>
</dbReference>
<feature type="active site" description="Charge relay system" evidence="5 6">
    <location>
        <position position="496"/>
    </location>
</feature>
<organism evidence="8 9">
    <name type="scientific">Herbinix luporum</name>
    <dbReference type="NCBI Taxonomy" id="1679721"/>
    <lineage>
        <taxon>Bacteria</taxon>
        <taxon>Bacillati</taxon>
        <taxon>Bacillota</taxon>
        <taxon>Clostridia</taxon>
        <taxon>Lachnospirales</taxon>
        <taxon>Lachnospiraceae</taxon>
        <taxon>Herbinix</taxon>
    </lineage>
</organism>
<dbReference type="PROSITE" id="PS51892">
    <property type="entry name" value="SUBTILASE"/>
    <property type="match status" value="1"/>
</dbReference>
<dbReference type="OrthoDB" id="9762689at2"/>
<evidence type="ECO:0000313" key="9">
    <source>
        <dbReference type="Proteomes" id="UP000196053"/>
    </source>
</evidence>
<dbReference type="AlphaFoldDB" id="A0A0K8J305"/>
<evidence type="ECO:0000259" key="7">
    <source>
        <dbReference type="Pfam" id="PF00082"/>
    </source>
</evidence>
<dbReference type="InterPro" id="IPR050131">
    <property type="entry name" value="Peptidase_S8_subtilisin-like"/>
</dbReference>
<accession>A0A0K8J305</accession>
<dbReference type="EMBL" id="LN879430">
    <property type="protein sequence ID" value="CUH91734.1"/>
    <property type="molecule type" value="Genomic_DNA"/>
</dbReference>
<dbReference type="GO" id="GO:0004252">
    <property type="term" value="F:serine-type endopeptidase activity"/>
    <property type="evidence" value="ECO:0007669"/>
    <property type="project" value="UniProtKB-UniRule"/>
</dbReference>
<dbReference type="PROSITE" id="PS00137">
    <property type="entry name" value="SUBTILASE_HIS"/>
    <property type="match status" value="1"/>
</dbReference>
<name>A0A0K8J305_9FIRM</name>
<dbReference type="InterPro" id="IPR015500">
    <property type="entry name" value="Peptidase_S8_subtilisin-rel"/>
</dbReference>
<evidence type="ECO:0000313" key="8">
    <source>
        <dbReference type="EMBL" id="CUH91734.1"/>
    </source>
</evidence>
<feature type="domain" description="Peptidase S8/S53" evidence="7">
    <location>
        <begin position="432"/>
        <end position="551"/>
    </location>
</feature>
<keyword evidence="4 6" id="KW-0720">Serine protease</keyword>
<feature type="active site" description="Charge relay system" evidence="5 6">
    <location>
        <position position="105"/>
    </location>
</feature>
<dbReference type="InterPro" id="IPR022398">
    <property type="entry name" value="Peptidase_S8_His-AS"/>
</dbReference>